<evidence type="ECO:0000313" key="2">
    <source>
        <dbReference type="EMBL" id="BBO24010.1"/>
    </source>
</evidence>
<dbReference type="GO" id="GO:0006203">
    <property type="term" value="P:dGTP catabolic process"/>
    <property type="evidence" value="ECO:0007669"/>
    <property type="project" value="TreeGrafter"/>
</dbReference>
<dbReference type="GO" id="GO:0046081">
    <property type="term" value="P:dUTP catabolic process"/>
    <property type="evidence" value="ECO:0007669"/>
    <property type="project" value="TreeGrafter"/>
</dbReference>
<dbReference type="KEGG" id="npy:NPRO_16050"/>
<dbReference type="GO" id="GO:0046047">
    <property type="term" value="P:TTP catabolic process"/>
    <property type="evidence" value="ECO:0007669"/>
    <property type="project" value="TreeGrafter"/>
</dbReference>
<proteinExistence type="predicted"/>
<dbReference type="PANTHER" id="PTHR30522">
    <property type="entry name" value="NUCLEOSIDE TRIPHOSPHATE PYROPHOSPHOHYDROLASE"/>
    <property type="match status" value="1"/>
</dbReference>
<dbReference type="GO" id="GO:0006950">
    <property type="term" value="P:response to stress"/>
    <property type="evidence" value="ECO:0007669"/>
    <property type="project" value="UniProtKB-ARBA"/>
</dbReference>
<dbReference type="SUPFAM" id="SSF101386">
    <property type="entry name" value="all-alpha NTP pyrophosphatases"/>
    <property type="match status" value="2"/>
</dbReference>
<dbReference type="Gene3D" id="1.10.287.1080">
    <property type="entry name" value="MazG-like"/>
    <property type="match status" value="2"/>
</dbReference>
<dbReference type="EMBL" id="AP021858">
    <property type="protein sequence ID" value="BBO24010.1"/>
    <property type="molecule type" value="Genomic_DNA"/>
</dbReference>
<dbReference type="InterPro" id="IPR048011">
    <property type="entry name" value="NTP-PPase_MazG-like_C"/>
</dbReference>
<dbReference type="GO" id="GO:0046052">
    <property type="term" value="P:UTP catabolic process"/>
    <property type="evidence" value="ECO:0007669"/>
    <property type="project" value="TreeGrafter"/>
</dbReference>
<feature type="domain" description="NTP pyrophosphohydrolase MazG-like" evidence="1">
    <location>
        <begin position="106"/>
        <end position="179"/>
    </location>
</feature>
<dbReference type="InterPro" id="IPR004518">
    <property type="entry name" value="MazG-like_dom"/>
</dbReference>
<name>A0A809R936_9BACT</name>
<dbReference type="PANTHER" id="PTHR30522:SF0">
    <property type="entry name" value="NUCLEOSIDE TRIPHOSPHATE PYROPHOSPHOHYDROLASE"/>
    <property type="match status" value="1"/>
</dbReference>
<dbReference type="GO" id="GO:0046076">
    <property type="term" value="P:dTTP catabolic process"/>
    <property type="evidence" value="ECO:0007669"/>
    <property type="project" value="TreeGrafter"/>
</dbReference>
<dbReference type="Proteomes" id="UP000662873">
    <property type="component" value="Chromosome"/>
</dbReference>
<dbReference type="CDD" id="cd11528">
    <property type="entry name" value="NTP-PPase_MazG_Nterm"/>
    <property type="match status" value="1"/>
</dbReference>
<reference evidence="2" key="1">
    <citation type="journal article" name="DNA Res.">
        <title>The physiological potential of anammox bacteria as revealed by their core genome structure.</title>
        <authorList>
            <person name="Okubo T."/>
            <person name="Toyoda A."/>
            <person name="Fukuhara K."/>
            <person name="Uchiyama I."/>
            <person name="Harigaya Y."/>
            <person name="Kuroiwa M."/>
            <person name="Suzuki T."/>
            <person name="Murakami Y."/>
            <person name="Suwa Y."/>
            <person name="Takami H."/>
        </authorList>
    </citation>
    <scope>NUCLEOTIDE SEQUENCE</scope>
    <source>
        <strain evidence="2">317325-2</strain>
    </source>
</reference>
<dbReference type="CDD" id="cd11529">
    <property type="entry name" value="NTP-PPase_MazG_Cterm"/>
    <property type="match status" value="1"/>
</dbReference>
<dbReference type="InterPro" id="IPR011551">
    <property type="entry name" value="NTP_PyrPHydrolase_MazG"/>
</dbReference>
<sequence length="339" mass="37488">MSVRIIRVGASGPEDVSKAVLDELAALPIVYHPDLSQPSAQWLAESGVALKEVANGQVPDGAILILPDAGLNQEGFRVRRGDALEALVQVVDRLLGPGGCPWDQEQTHESLRRHLIEEAYEVVDAIDGKNPDMLVEELGDLLLQPLMHAQMEALKGGFSILEVAEGARNKLIRRHPHVFGGAEAKTSDEVLANWDRIKQQERGDATSSSILEGVPSGMPSLLRAFEVSIRAARTGFEWPSFESVLDKFEEEVSELAEAIDSGNGERIESEIGDVLFTIVNIARWLGVEPEGALRSMTQRFILRFQSMEARAQRPLRELSEQEWDELWNQSKALLESEAR</sequence>
<accession>A0A809R936</accession>
<gene>
    <name evidence="2" type="ORF">NPRO_16050</name>
</gene>
<dbReference type="Pfam" id="PF03819">
    <property type="entry name" value="MazG"/>
    <property type="match status" value="2"/>
</dbReference>
<dbReference type="InterPro" id="IPR048015">
    <property type="entry name" value="NTP-PPase_MazG-like_N"/>
</dbReference>
<dbReference type="GO" id="GO:0046061">
    <property type="term" value="P:dATP catabolic process"/>
    <property type="evidence" value="ECO:0007669"/>
    <property type="project" value="TreeGrafter"/>
</dbReference>
<feature type="domain" description="NTP pyrophosphohydrolase MazG-like" evidence="1">
    <location>
        <begin position="241"/>
        <end position="302"/>
    </location>
</feature>
<organism evidence="2 3">
    <name type="scientific">Candidatus Nitrosymbiomonas proteolyticus</name>
    <dbReference type="NCBI Taxonomy" id="2608984"/>
    <lineage>
        <taxon>Bacteria</taxon>
        <taxon>Bacillati</taxon>
        <taxon>Armatimonadota</taxon>
        <taxon>Armatimonadota incertae sedis</taxon>
        <taxon>Candidatus Nitrosymbiomonas</taxon>
    </lineage>
</organism>
<dbReference type="AlphaFoldDB" id="A0A809R936"/>
<evidence type="ECO:0000313" key="3">
    <source>
        <dbReference type="Proteomes" id="UP000662873"/>
    </source>
</evidence>
<dbReference type="FunFam" id="1.10.287.1080:FF:000001">
    <property type="entry name" value="Nucleoside triphosphate pyrophosphohydrolase"/>
    <property type="match status" value="1"/>
</dbReference>
<protein>
    <submittedName>
        <fullName evidence="2">Nucleoside triphosphate pyrophosphohydrolase</fullName>
    </submittedName>
</protein>
<keyword evidence="2" id="KW-0378">Hydrolase</keyword>
<dbReference type="GO" id="GO:0047429">
    <property type="term" value="F:nucleoside triphosphate diphosphatase activity"/>
    <property type="evidence" value="ECO:0007669"/>
    <property type="project" value="InterPro"/>
</dbReference>
<dbReference type="NCBIfam" id="NF007113">
    <property type="entry name" value="PRK09562.1"/>
    <property type="match status" value="1"/>
</dbReference>
<evidence type="ECO:0000259" key="1">
    <source>
        <dbReference type="Pfam" id="PF03819"/>
    </source>
</evidence>
<dbReference type="NCBIfam" id="TIGR00444">
    <property type="entry name" value="mazG"/>
    <property type="match status" value="1"/>
</dbReference>